<sequence>MSPTTGWTYRPVHAETEARGIREVSFADLLAGYDTNNPNLLEQGPPRRAPPPTLPLLLEHCWLSVFDEATL</sequence>
<proteinExistence type="predicted"/>
<reference evidence="1" key="1">
    <citation type="submission" date="2022-06" db="EMBL/GenBank/DDBJ databases">
        <title>Genome Sequence of Candolleomyces eurysporus.</title>
        <authorList>
            <person name="Buettner E."/>
        </authorList>
    </citation>
    <scope>NUCLEOTIDE SEQUENCE</scope>
    <source>
        <strain evidence="1">VTCC 930004</strain>
    </source>
</reference>
<accession>A0A9W8MFG4</accession>
<feature type="non-terminal residue" evidence="1">
    <location>
        <position position="71"/>
    </location>
</feature>
<gene>
    <name evidence="1" type="ORF">H1R20_g10394</name>
</gene>
<dbReference type="Proteomes" id="UP001140091">
    <property type="component" value="Unassembled WGS sequence"/>
</dbReference>
<protein>
    <submittedName>
        <fullName evidence="1">Uncharacterized protein</fullName>
    </submittedName>
</protein>
<organism evidence="1 2">
    <name type="scientific">Candolleomyces eurysporus</name>
    <dbReference type="NCBI Taxonomy" id="2828524"/>
    <lineage>
        <taxon>Eukaryota</taxon>
        <taxon>Fungi</taxon>
        <taxon>Dikarya</taxon>
        <taxon>Basidiomycota</taxon>
        <taxon>Agaricomycotina</taxon>
        <taxon>Agaricomycetes</taxon>
        <taxon>Agaricomycetidae</taxon>
        <taxon>Agaricales</taxon>
        <taxon>Agaricineae</taxon>
        <taxon>Psathyrellaceae</taxon>
        <taxon>Candolleomyces</taxon>
    </lineage>
</organism>
<evidence type="ECO:0000313" key="1">
    <source>
        <dbReference type="EMBL" id="KAJ2926679.1"/>
    </source>
</evidence>
<keyword evidence="2" id="KW-1185">Reference proteome</keyword>
<dbReference type="EMBL" id="JANBPK010001049">
    <property type="protein sequence ID" value="KAJ2926679.1"/>
    <property type="molecule type" value="Genomic_DNA"/>
</dbReference>
<comment type="caution">
    <text evidence="1">The sequence shown here is derived from an EMBL/GenBank/DDBJ whole genome shotgun (WGS) entry which is preliminary data.</text>
</comment>
<evidence type="ECO:0000313" key="2">
    <source>
        <dbReference type="Proteomes" id="UP001140091"/>
    </source>
</evidence>
<name>A0A9W8MFG4_9AGAR</name>
<dbReference type="AlphaFoldDB" id="A0A9W8MFG4"/>